<evidence type="ECO:0000256" key="4">
    <source>
        <dbReference type="ARBA" id="ARBA00023136"/>
    </source>
</evidence>
<dbReference type="PANTHER" id="PTHR43243:SF17">
    <property type="entry name" value="CATIONIC AMINO ACID TRANSPORTER-RELATED"/>
    <property type="match status" value="1"/>
</dbReference>
<accession>A0AAJ7ISJ1</accession>
<feature type="transmembrane region" description="Helical" evidence="5">
    <location>
        <begin position="595"/>
        <end position="615"/>
    </location>
</feature>
<dbReference type="GeneID" id="108622594"/>
<keyword evidence="3 5" id="KW-1133">Transmembrane helix</keyword>
<feature type="transmembrane region" description="Helical" evidence="5">
    <location>
        <begin position="211"/>
        <end position="228"/>
    </location>
</feature>
<organism evidence="7 8">
    <name type="scientific">Ceratina calcarata</name>
    <dbReference type="NCBI Taxonomy" id="156304"/>
    <lineage>
        <taxon>Eukaryota</taxon>
        <taxon>Metazoa</taxon>
        <taxon>Ecdysozoa</taxon>
        <taxon>Arthropoda</taxon>
        <taxon>Hexapoda</taxon>
        <taxon>Insecta</taxon>
        <taxon>Pterygota</taxon>
        <taxon>Neoptera</taxon>
        <taxon>Endopterygota</taxon>
        <taxon>Hymenoptera</taxon>
        <taxon>Apocrita</taxon>
        <taxon>Aculeata</taxon>
        <taxon>Apoidea</taxon>
        <taxon>Anthophila</taxon>
        <taxon>Apidae</taxon>
        <taxon>Ceratina</taxon>
        <taxon>Zadontomerus</taxon>
    </lineage>
</organism>
<reference evidence="8" key="1">
    <citation type="submission" date="2025-08" db="UniProtKB">
        <authorList>
            <consortium name="RefSeq"/>
        </authorList>
    </citation>
    <scope>IDENTIFICATION</scope>
    <source>
        <tissue evidence="8">Whole body</tissue>
    </source>
</reference>
<dbReference type="AlphaFoldDB" id="A0AAJ7ISJ1"/>
<sequence length="795" mass="86106">MKLELDREKGLELFRKFIRTKNVESLQGDQGKPRPETLHSTDSKQKLQKCLTTLDLTSLGVGSCVGTGMYLVAGMVARGVAGPGVVFSFIIAAVASIFSGACYAEFGVRVPHTTGSAYMYSYVTVGELIAFIIGWNMILEYLIGTSACACALSACLDALSDGAISGAIAGSVGTIFGRPPDFLAFVITILMMMLMAAGVKKSLVFNNVLNAINLSVWVFIMAAGMFYVDGANWSDHDGFLPHGWSGVFTGAATCFYAFIGFDIIATTGEEATNPKRSIPLAIVSSLIIILIAYVTSSMVLTLIIPFDEVDQDSALVEMFGQVGAYKCKYIVAVGALAGLTVSMFGSMFPMPRIVYAMAQDGLIFRTLSQVWPATGTPAIATLTSGLAAGLAALLIQLEVLVEMMSIGTLLAYTLVSTCVLILRYQPHSTNLVELLPPALRTPCRTPTKETQNGQVTYGKELRPDQLTTALNSVQAAQETAATNSGQRVMVRRVRRCNSSSPDSDDTYGAEEDEVGLGKDDQYLVSDRTENKFYGSVHAAAAASTCGSTHQYPGNTPIIGPPLNYLQRRLQAAQYLCPAIFPWVDRGPATEASGRYVMKLVGILYLLIIIFDLIIVCGMGNMGTFTTILLFAFLFAIIGVLLAISRKPQNRNSMMFMTPGLPFVPAIAVTVNIYLIFKLSILTLVRFTVWMVLGFIMYFYYGIKHSSLEESNASENLEENVTAGNIELTVTDTQRQQQQSYSTTDRSIYEGQQLDAFGQPVFGSTNFGGTPTQRQSVSTGQPALFVEQDNFPTWDD</sequence>
<feature type="transmembrane region" description="Helical" evidence="5">
    <location>
        <begin position="621"/>
        <end position="643"/>
    </location>
</feature>
<dbReference type="RefSeq" id="XP_017876044.1">
    <property type="nucleotide sequence ID" value="XM_018020555.2"/>
</dbReference>
<dbReference type="GO" id="GO:0015171">
    <property type="term" value="F:amino acid transmembrane transporter activity"/>
    <property type="evidence" value="ECO:0007669"/>
    <property type="project" value="TreeGrafter"/>
</dbReference>
<feature type="domain" description="Cationic amino acid transporter C-terminal" evidence="6">
    <location>
        <begin position="655"/>
        <end position="705"/>
    </location>
</feature>
<name>A0AAJ7ISJ1_9HYME</name>
<feature type="transmembrane region" description="Helical" evidence="5">
    <location>
        <begin position="248"/>
        <end position="268"/>
    </location>
</feature>
<feature type="transmembrane region" description="Helical" evidence="5">
    <location>
        <begin position="370"/>
        <end position="397"/>
    </location>
</feature>
<comment type="subcellular location">
    <subcellularLocation>
        <location evidence="1">Membrane</location>
        <topology evidence="1">Multi-pass membrane protein</topology>
    </subcellularLocation>
</comment>
<evidence type="ECO:0000259" key="6">
    <source>
        <dbReference type="Pfam" id="PF13906"/>
    </source>
</evidence>
<evidence type="ECO:0000256" key="5">
    <source>
        <dbReference type="SAM" id="Phobius"/>
    </source>
</evidence>
<feature type="transmembrane region" description="Helical" evidence="5">
    <location>
        <begin position="53"/>
        <end position="73"/>
    </location>
</feature>
<feature type="transmembrane region" description="Helical" evidence="5">
    <location>
        <begin position="85"/>
        <end position="106"/>
    </location>
</feature>
<dbReference type="Proteomes" id="UP000694925">
    <property type="component" value="Unplaced"/>
</dbReference>
<evidence type="ECO:0000256" key="1">
    <source>
        <dbReference type="ARBA" id="ARBA00004141"/>
    </source>
</evidence>
<feature type="transmembrane region" description="Helical" evidence="5">
    <location>
        <begin position="682"/>
        <end position="700"/>
    </location>
</feature>
<feature type="transmembrane region" description="Helical" evidence="5">
    <location>
        <begin position="280"/>
        <end position="304"/>
    </location>
</feature>
<keyword evidence="2 5" id="KW-0812">Transmembrane</keyword>
<keyword evidence="4 5" id="KW-0472">Membrane</keyword>
<dbReference type="InterPro" id="IPR002293">
    <property type="entry name" value="AA/rel_permease1"/>
</dbReference>
<evidence type="ECO:0000313" key="8">
    <source>
        <dbReference type="RefSeq" id="XP_017876044.1"/>
    </source>
</evidence>
<dbReference type="Pfam" id="PF13520">
    <property type="entry name" value="AA_permease_2"/>
    <property type="match status" value="1"/>
</dbReference>
<evidence type="ECO:0000256" key="2">
    <source>
        <dbReference type="ARBA" id="ARBA00022692"/>
    </source>
</evidence>
<dbReference type="FunFam" id="1.20.1740.10:FF:000010">
    <property type="entry name" value="probable cationic amino acid transporter"/>
    <property type="match status" value="1"/>
</dbReference>
<dbReference type="InterPro" id="IPR029485">
    <property type="entry name" value="CAT_C"/>
</dbReference>
<feature type="transmembrane region" description="Helical" evidence="5">
    <location>
        <begin position="655"/>
        <end position="676"/>
    </location>
</feature>
<dbReference type="PANTHER" id="PTHR43243">
    <property type="entry name" value="INNER MEMBRANE TRANSPORTER YGJI-RELATED"/>
    <property type="match status" value="1"/>
</dbReference>
<dbReference type="Pfam" id="PF13906">
    <property type="entry name" value="AA_permease_C"/>
    <property type="match status" value="1"/>
</dbReference>
<evidence type="ECO:0000313" key="7">
    <source>
        <dbReference type="Proteomes" id="UP000694925"/>
    </source>
</evidence>
<dbReference type="Gene3D" id="1.20.1740.10">
    <property type="entry name" value="Amino acid/polyamine transporter I"/>
    <property type="match status" value="2"/>
</dbReference>
<evidence type="ECO:0000256" key="3">
    <source>
        <dbReference type="ARBA" id="ARBA00022989"/>
    </source>
</evidence>
<feature type="transmembrane region" description="Helical" evidence="5">
    <location>
        <begin position="329"/>
        <end position="349"/>
    </location>
</feature>
<dbReference type="KEGG" id="ccal:108622594"/>
<feature type="transmembrane region" description="Helical" evidence="5">
    <location>
        <begin position="182"/>
        <end position="199"/>
    </location>
</feature>
<protein>
    <submittedName>
        <fullName evidence="8">Cationic amino acid transporter 2</fullName>
    </submittedName>
</protein>
<keyword evidence="7" id="KW-1185">Reference proteome</keyword>
<gene>
    <name evidence="8" type="primary">LOC108622594</name>
</gene>
<dbReference type="GO" id="GO:0005886">
    <property type="term" value="C:plasma membrane"/>
    <property type="evidence" value="ECO:0007669"/>
    <property type="project" value="TreeGrafter"/>
</dbReference>
<proteinExistence type="predicted"/>
<feature type="transmembrane region" description="Helical" evidence="5">
    <location>
        <begin position="403"/>
        <end position="422"/>
    </location>
</feature>
<feature type="transmembrane region" description="Helical" evidence="5">
    <location>
        <begin position="118"/>
        <end position="138"/>
    </location>
</feature>